<dbReference type="InterPro" id="IPR005565">
    <property type="entry name" value="Hemolysn_activator_HlyB_C"/>
</dbReference>
<evidence type="ECO:0000256" key="8">
    <source>
        <dbReference type="ARBA" id="ARBA00023237"/>
    </source>
</evidence>
<dbReference type="PANTHER" id="PTHR34597">
    <property type="entry name" value="SLR1661 PROTEIN"/>
    <property type="match status" value="1"/>
</dbReference>
<dbReference type="EMBL" id="BJCL01000008">
    <property type="protein sequence ID" value="GCL64259.1"/>
    <property type="molecule type" value="Genomic_DNA"/>
</dbReference>
<gene>
    <name evidence="11" type="ORF">AQPW35_33400</name>
</gene>
<evidence type="ECO:0000256" key="3">
    <source>
        <dbReference type="ARBA" id="ARBA00022448"/>
    </source>
</evidence>
<evidence type="ECO:0000256" key="2">
    <source>
        <dbReference type="ARBA" id="ARBA00009055"/>
    </source>
</evidence>
<evidence type="ECO:0000256" key="5">
    <source>
        <dbReference type="ARBA" id="ARBA00022692"/>
    </source>
</evidence>
<evidence type="ECO:0000256" key="6">
    <source>
        <dbReference type="ARBA" id="ARBA00022927"/>
    </source>
</evidence>
<organism evidence="11 12">
    <name type="scientific">Pseudaquabacterium pictum</name>
    <dbReference type="NCBI Taxonomy" id="2315236"/>
    <lineage>
        <taxon>Bacteria</taxon>
        <taxon>Pseudomonadati</taxon>
        <taxon>Pseudomonadota</taxon>
        <taxon>Betaproteobacteria</taxon>
        <taxon>Burkholderiales</taxon>
        <taxon>Sphaerotilaceae</taxon>
        <taxon>Pseudaquabacterium</taxon>
    </lineage>
</organism>
<evidence type="ECO:0000256" key="1">
    <source>
        <dbReference type="ARBA" id="ARBA00004442"/>
    </source>
</evidence>
<comment type="subcellular location">
    <subcellularLocation>
        <location evidence="1">Cell outer membrane</location>
    </subcellularLocation>
</comment>
<reference evidence="12" key="1">
    <citation type="submission" date="2019-03" db="EMBL/GenBank/DDBJ databases">
        <title>Aquabacterium pictum sp.nov., the first bacteriochlorophyll a-containing freshwater bacterium in the genus Aquabacterium of the class Betaproteobacteria.</title>
        <authorList>
            <person name="Hirose S."/>
            <person name="Tank M."/>
            <person name="Hara E."/>
            <person name="Tamaki H."/>
            <person name="Takaichi S."/>
            <person name="Haruta S."/>
            <person name="Hanada S."/>
        </authorList>
    </citation>
    <scope>NUCLEOTIDE SEQUENCE [LARGE SCALE GENOMIC DNA]</scope>
    <source>
        <strain evidence="12">W35</strain>
    </source>
</reference>
<dbReference type="RefSeq" id="WP_162520825.1">
    <property type="nucleotide sequence ID" value="NZ_BJCL01000008.1"/>
</dbReference>
<keyword evidence="8" id="KW-0998">Cell outer membrane</keyword>
<dbReference type="Gene3D" id="2.40.160.50">
    <property type="entry name" value="membrane protein fhac: a member of the omp85/tpsb transporter family"/>
    <property type="match status" value="1"/>
</dbReference>
<dbReference type="InterPro" id="IPR051544">
    <property type="entry name" value="TPS_OM_transporter"/>
</dbReference>
<dbReference type="AlphaFoldDB" id="A0A480ARI6"/>
<dbReference type="PANTHER" id="PTHR34597:SF6">
    <property type="entry name" value="BLR6126 PROTEIN"/>
    <property type="match status" value="1"/>
</dbReference>
<protein>
    <recommendedName>
        <fullName evidence="10">POTRA domain-containing protein</fullName>
    </recommendedName>
</protein>
<evidence type="ECO:0000259" key="10">
    <source>
        <dbReference type="PROSITE" id="PS51779"/>
    </source>
</evidence>
<evidence type="ECO:0000256" key="9">
    <source>
        <dbReference type="SAM" id="SignalP"/>
    </source>
</evidence>
<keyword evidence="9" id="KW-0732">Signal</keyword>
<keyword evidence="4" id="KW-1134">Transmembrane beta strand</keyword>
<dbReference type="Pfam" id="PF08479">
    <property type="entry name" value="POTRA_2"/>
    <property type="match status" value="1"/>
</dbReference>
<sequence length="545" mass="57007">MNLTHRAARPRRGHALALAAAVALPWLATHPTAQAQAVAAEQVQVRSFQVQGNTLIDTAAVQAALAPHTGARSLADLQKAAQAVQALYVQAGWAAVVVYLPPQPVNDGVVTLNVVEGKVGQVLVQGNQRLSPARVRAALPSLVEGATPRVRRIDAELQIANENPGRSMAVLLGPGAAPGEVQATVKVDEQPVHRFSASLDNSGNARTGRYRLAVGWQHADLTGHDDQFSINLQTSPTEPSMVRVASAGYRWPLPGLRAAIDLFAAYSNVDGGTQTIAAGDLSFAGAGRIAGARVVWYLPRLGEFDQRLTTGLESRAYLNDCSVAGLPAGACGAAGESVSVQPLSVEWAAQQGGTTPMLFTLGVTQNLALGGSHGDQADFDAVRPGAPRRYTVLRAGAQGSMPVLDEARVAARFSLQHSGDALVAGEQFGLGGAQSVRGYQERELSGDSGWQLSLELLSPRLGADWLPPTTDLRLVAFADAGEVNNQGGTACRAAASRCRASAVGAGLRLGWGPVQLRADVARAMQDAVSTERGDWRAHVVLSASF</sequence>
<name>A0A480ARI6_9BURK</name>
<dbReference type="InterPro" id="IPR034746">
    <property type="entry name" value="POTRA"/>
</dbReference>
<dbReference type="GO" id="GO:0098046">
    <property type="term" value="C:type V protein secretion system complex"/>
    <property type="evidence" value="ECO:0007669"/>
    <property type="project" value="TreeGrafter"/>
</dbReference>
<keyword evidence="5" id="KW-0812">Transmembrane</keyword>
<feature type="signal peptide" evidence="9">
    <location>
        <begin position="1"/>
        <end position="35"/>
    </location>
</feature>
<comment type="caution">
    <text evidence="11">The sequence shown here is derived from an EMBL/GenBank/DDBJ whole genome shotgun (WGS) entry which is preliminary data.</text>
</comment>
<proteinExistence type="inferred from homology"/>
<dbReference type="Proteomes" id="UP000301751">
    <property type="component" value="Unassembled WGS sequence"/>
</dbReference>
<evidence type="ECO:0000256" key="4">
    <source>
        <dbReference type="ARBA" id="ARBA00022452"/>
    </source>
</evidence>
<evidence type="ECO:0000256" key="7">
    <source>
        <dbReference type="ARBA" id="ARBA00023136"/>
    </source>
</evidence>
<dbReference type="GO" id="GO:0046819">
    <property type="term" value="P:protein secretion by the type V secretion system"/>
    <property type="evidence" value="ECO:0007669"/>
    <property type="project" value="TreeGrafter"/>
</dbReference>
<keyword evidence="6" id="KW-0653">Protein transport</keyword>
<feature type="chain" id="PRO_5019835199" description="POTRA domain-containing protein" evidence="9">
    <location>
        <begin position="36"/>
        <end position="545"/>
    </location>
</feature>
<dbReference type="GO" id="GO:0008320">
    <property type="term" value="F:protein transmembrane transporter activity"/>
    <property type="evidence" value="ECO:0007669"/>
    <property type="project" value="TreeGrafter"/>
</dbReference>
<keyword evidence="7" id="KW-0472">Membrane</keyword>
<dbReference type="InterPro" id="IPR013686">
    <property type="entry name" value="Polypept-transport_assoc_ShlB"/>
</dbReference>
<dbReference type="PROSITE" id="PS51779">
    <property type="entry name" value="POTRA"/>
    <property type="match status" value="1"/>
</dbReference>
<accession>A0A480ARI6</accession>
<keyword evidence="12" id="KW-1185">Reference proteome</keyword>
<evidence type="ECO:0000313" key="12">
    <source>
        <dbReference type="Proteomes" id="UP000301751"/>
    </source>
</evidence>
<evidence type="ECO:0000313" key="11">
    <source>
        <dbReference type="EMBL" id="GCL64259.1"/>
    </source>
</evidence>
<keyword evidence="3" id="KW-0813">Transport</keyword>
<dbReference type="GO" id="GO:0009279">
    <property type="term" value="C:cell outer membrane"/>
    <property type="evidence" value="ECO:0007669"/>
    <property type="project" value="UniProtKB-SubCell"/>
</dbReference>
<feature type="domain" description="POTRA" evidence="10">
    <location>
        <begin position="43"/>
        <end position="117"/>
    </location>
</feature>
<dbReference type="Pfam" id="PF03865">
    <property type="entry name" value="ShlB"/>
    <property type="match status" value="1"/>
</dbReference>
<comment type="similarity">
    <text evidence="2">Belongs to the TPS (TC 1.B.20) family.</text>
</comment>
<dbReference type="Gene3D" id="3.10.20.310">
    <property type="entry name" value="membrane protein fhac"/>
    <property type="match status" value="1"/>
</dbReference>